<dbReference type="Pfam" id="PF25820">
    <property type="entry name" value="DUF7949"/>
    <property type="match status" value="1"/>
</dbReference>
<dbReference type="dictyBase" id="DDB_G0273967"/>
<comment type="caution">
    <text evidence="6">The sequence shown here is derived from an EMBL/GenBank/DDBJ whole genome shotgun (WGS) entry which is preliminary data.</text>
</comment>
<organism evidence="8">
    <name type="scientific">Dictyostelium discoideum</name>
    <name type="common">Social amoeba</name>
    <dbReference type="NCBI Taxonomy" id="44689"/>
    <lineage>
        <taxon>Eukaryota</taxon>
        <taxon>Amoebozoa</taxon>
        <taxon>Evosea</taxon>
        <taxon>Eumycetozoa</taxon>
        <taxon>Dictyostelia</taxon>
        <taxon>Dictyosteliales</taxon>
        <taxon>Dictyosteliaceae</taxon>
        <taxon>Dictyostelium</taxon>
    </lineage>
</organism>
<evidence type="ECO:0000259" key="3">
    <source>
        <dbReference type="Pfam" id="PF23033"/>
    </source>
</evidence>
<reference evidence="6 8" key="2">
    <citation type="journal article" date="2005" name="Nature">
        <title>The genome of the social amoeba Dictyostelium discoideum.</title>
        <authorList>
            <consortium name="The Dictyostelium discoideum Sequencing Consortium"/>
            <person name="Eichinger L."/>
            <person name="Pachebat J.A."/>
            <person name="Glockner G."/>
            <person name="Rajandream M.A."/>
            <person name="Sucgang R."/>
            <person name="Berriman M."/>
            <person name="Song J."/>
            <person name="Olsen R."/>
            <person name="Szafranski K."/>
            <person name="Xu Q."/>
            <person name="Tunggal B."/>
            <person name="Kummerfeld S."/>
            <person name="Madera M."/>
            <person name="Konfortov B.A."/>
            <person name="Rivero F."/>
            <person name="Bankier A.T."/>
            <person name="Lehmann R."/>
            <person name="Hamlin N."/>
            <person name="Davies R."/>
            <person name="Gaudet P."/>
            <person name="Fey P."/>
            <person name="Pilcher K."/>
            <person name="Chen G."/>
            <person name="Saunders D."/>
            <person name="Sodergren E."/>
            <person name="Davis P."/>
            <person name="Kerhornou A."/>
            <person name="Nie X."/>
            <person name="Hall N."/>
            <person name="Anjard C."/>
            <person name="Hemphill L."/>
            <person name="Bason N."/>
            <person name="Farbrother P."/>
            <person name="Desany B."/>
            <person name="Just E."/>
            <person name="Morio T."/>
            <person name="Rost R."/>
            <person name="Churcher C."/>
            <person name="Cooper J."/>
            <person name="Haydock S."/>
            <person name="van Driessche N."/>
            <person name="Cronin A."/>
            <person name="Goodhead I."/>
            <person name="Muzny D."/>
            <person name="Mourier T."/>
            <person name="Pain A."/>
            <person name="Lu M."/>
            <person name="Harper D."/>
            <person name="Lindsay R."/>
            <person name="Hauser H."/>
            <person name="James K."/>
            <person name="Quiles M."/>
            <person name="Madan Babu M."/>
            <person name="Saito T."/>
            <person name="Buchrieser C."/>
            <person name="Wardroper A."/>
            <person name="Felder M."/>
            <person name="Thangavelu M."/>
            <person name="Johnson D."/>
            <person name="Knights A."/>
            <person name="Loulseged H."/>
            <person name="Mungall K."/>
            <person name="Oliver K."/>
            <person name="Price C."/>
            <person name="Quail M.A."/>
            <person name="Urushihara H."/>
            <person name="Hernandez J."/>
            <person name="Rabbinowitsch E."/>
            <person name="Steffen D."/>
            <person name="Sanders M."/>
            <person name="Ma J."/>
            <person name="Kohara Y."/>
            <person name="Sharp S."/>
            <person name="Simmonds M."/>
            <person name="Spiegler S."/>
            <person name="Tivey A."/>
            <person name="Sugano S."/>
            <person name="White B."/>
            <person name="Walker D."/>
            <person name="Woodward J."/>
            <person name="Winckler T."/>
            <person name="Tanaka Y."/>
            <person name="Shaulsky G."/>
            <person name="Schleicher M."/>
            <person name="Weinstock G."/>
            <person name="Rosenthal A."/>
            <person name="Cox E.C."/>
            <person name="Chisholm R.L."/>
            <person name="Gibbs R."/>
            <person name="Loomis W.F."/>
            <person name="Platzer M."/>
            <person name="Kay R.R."/>
            <person name="Williams J."/>
            <person name="Dear P.H."/>
            <person name="Noegel A.A."/>
            <person name="Barrell B."/>
            <person name="Kuspa A."/>
        </authorList>
    </citation>
    <scope>NUCLEOTIDE SEQUENCE [LARGE SCALE GENOMIC DNA]</scope>
    <source>
        <strain evidence="6 8">AX4</strain>
    </source>
</reference>
<dbReference type="RefSeq" id="XP_645072.2">
    <property type="nucleotide sequence ID" value="XM_639980.2"/>
</dbReference>
<name>Q556L6_DICDI</name>
<dbReference type="Pfam" id="PF23033">
    <property type="entry name" value="DUF7034"/>
    <property type="match status" value="1"/>
</dbReference>
<dbReference type="InterPro" id="IPR057709">
    <property type="entry name" value="DUF7949"/>
</dbReference>
<evidence type="ECO:0000313" key="8">
    <source>
        <dbReference type="Proteomes" id="UP000002195"/>
    </source>
</evidence>
<dbReference type="GeneID" id="8618747"/>
<feature type="domain" description="DUF7949" evidence="5">
    <location>
        <begin position="1035"/>
        <end position="1069"/>
    </location>
</feature>
<sequence>MIKKILLIILTLVIINSFSTINNLIIGVEGQFQLYDITNQEEGAYNRYPDSTNQKICSYVFSIAIVDYSNSGATLNVFTNDTDAMVYQIIRKEYGGIATVIVKNKTPNTYTLLINATLQNGQNIYKNISITYSCEYIPRELMKVNVLTSNNYKFTINPYTTLIHFTGLKYQISYLNVSSPSWININNFYSNLLYVSVDFNKYNFVPESNISILFLDSSDQQYTVNITIPFFYFSKMNVEEKDITFKIYPNQTDVTVLGVNCSPVYSITLNETIEYDPLFIEDVSRRMPTPSYEIPGKGTTFIGYVYTQYSIFAQINNSLTTIYSNPNLNVSKNFNFTFPNVIVEPVSLPLILNSTMFSFGFTSSFQYAIFPFYFRWNLGFQYIFSWPFGFESGQNSNYSLKVSFLKPTYSPNNFGLLTFNNENFIIQIDNTINSSLLPLELESCKVIYLFEQFHLLIIKIKPTYKEIGYNLFIQINDDANAIYRQESLVDAENNIYEIVYDFKGRGFSVLSIGDSTFKKSQVYYVNSYFSINPFSVIDYKAPTILPVLIENITFLKNYIDVANKSVDNIIYFNYNGTQAHSDPSASFSLFILNSNTTESNIVFDSLKFATWNSTISKYQIKFTVLANTRPGPLSFFLMCGYQSSITNDMFPLSSQLFIVSKHFDAYGPIFSNIEKINSPNEFGWKFTIDDPINGFDYGDIIVRGEMDSSTYKFHLTTQNLTRGDKFNGDYQINITLPSKCASQNYIITQVKLYDTQGFSGEFYVVGEMDGIKNVFINYLSDPTINKVYKTCSGENDGIDSSPPILTSFIPILKQNSDGTQYLSFNFEAVDIESGLKDKQYPVVYIETIEVQTLECVSSIISINETAATYTCTIDLPIGFGYNSDIIFSVYGFINNGGYYSGYSSESLNNLSFIYTINNITFNKVIQITKCSKFNSFDSELWITGRCFNSTQQVYVKYEGDSSFNQIVPTTVYWSAIFIKNIKPTDKPFIIKVSDLPLTSNEFTVNPIVYNFIDPTPTQTPIPTSSPMPTNKPQTCLGEPVCGGSKQGFCSSSGCICYPPWIGNDCNSQVIIIPQPSTNTSQPSTELPIIDNNNQTSNSTNYLFKSLISIVSLRELDFNSNQVNLYTFDKWIYTPINNIKSQYFTSIQSGDTKSTNTLTTNITVTLEWFNQTTIIQFANNNITMNPSSIKYTIEITEYKFLKQLNSLQLVMSALFESSTSKDTCSLKVFGDTSDGDNSNFFKIQIDDHSLYGRFIKRAIIDSKVSSIENQLLDSKMNSIQTSSVSQSFIGITIPNYKQSIIIDPDFSVLVDSKPVSNNDNNSICTSNKSKLTSAQLAGIIIGSIAFATVVIVSVVYLVVKNRKSKKFQRKVQKKLQTIN</sequence>
<feature type="transmembrane region" description="Helical" evidence="1">
    <location>
        <begin position="1335"/>
        <end position="1358"/>
    </location>
</feature>
<keyword evidence="1" id="KW-1133">Transmembrane helix</keyword>
<dbReference type="VEuPathDB" id="AmoebaDB:DDB_G0272805"/>
<feature type="domain" description="DUF7034" evidence="3">
    <location>
        <begin position="803"/>
        <end position="918"/>
    </location>
</feature>
<dbReference type="InParanoid" id="Q556L6"/>
<feature type="domain" description="DUF7035" evidence="4">
    <location>
        <begin position="663"/>
        <end position="792"/>
    </location>
</feature>
<dbReference type="OMA" id="VGCENTI"/>
<dbReference type="InterPro" id="IPR055462">
    <property type="entry name" value="DUF7034"/>
</dbReference>
<dbReference type="KEGG" id="ddi:DDB_G0272805"/>
<dbReference type="Pfam" id="PF23034">
    <property type="entry name" value="DUF7035"/>
    <property type="match status" value="1"/>
</dbReference>
<dbReference type="InterPro" id="IPR055463">
    <property type="entry name" value="DUF7035"/>
</dbReference>
<evidence type="ECO:0000256" key="1">
    <source>
        <dbReference type="SAM" id="Phobius"/>
    </source>
</evidence>
<dbReference type="dictyBase" id="DDB_G0272805"/>
<evidence type="ECO:0000313" key="7">
    <source>
        <dbReference type="EMBL" id="EAL71040.2"/>
    </source>
</evidence>
<dbReference type="Pfam" id="PF22933">
    <property type="entry name" value="ComC_SSD"/>
    <property type="match status" value="1"/>
</dbReference>
<dbReference type="Proteomes" id="UP000002195">
    <property type="component" value="Unassembled WGS sequence"/>
</dbReference>
<dbReference type="eggNOG" id="ENOG502SC7H">
    <property type="taxonomic scope" value="Eukaryota"/>
</dbReference>
<evidence type="ECO:0000259" key="4">
    <source>
        <dbReference type="Pfam" id="PF23034"/>
    </source>
</evidence>
<dbReference type="KEGG" id="ddi:DDB_G0273967"/>
<dbReference type="PaxDb" id="44689-DDB0238731"/>
<dbReference type="AlphaFoldDB" id="Q556L6"/>
<accession>Q556L6</accession>
<reference evidence="6" key="3">
    <citation type="submission" date="2009-08" db="EMBL/GenBank/DDBJ databases">
        <authorList>
            <consortium name="The Dictyostelium discoideum Sequencing Consortium"/>
            <person name="Eichinger L."/>
            <person name="Pachebat J.A."/>
            <person name="Gloeckner G."/>
            <person name="Rajandream M.-A."/>
            <person name="Sucgang R."/>
            <person name="Song J."/>
            <person name="Cox E.C."/>
            <person name="Tunggal B."/>
            <person name="Szafranski K."/>
            <person name="Konfortov B.A."/>
            <person name="Farbrother P."/>
            <person name="Bankier A.T."/>
            <person name="Lehmann R."/>
            <person name="Hamlin N."/>
            <person name="Xu Q."/>
            <person name="Davies R."/>
            <person name="Gaudet P."/>
            <person name="Fey P."/>
            <person name="Pilcher K."/>
            <person name="Chen G."/>
            <person name="Saunders D."/>
            <person name="Sodergren E."/>
            <person name="Davis P."/>
            <person name="Nie X."/>
            <person name="Kerhornou A."/>
            <person name="Hemphill L."/>
            <person name="Bason N."/>
            <person name="Berriman M."/>
            <person name="Desany B."/>
            <person name="Churcher C."/>
            <person name="Cooper J."/>
            <person name="van Driessche N."/>
            <person name="Cronin A."/>
            <person name="Goodhead I."/>
            <person name="Muzny D."/>
            <person name="Hall N."/>
            <person name="Harper D."/>
            <person name="Lindsay R."/>
            <person name="Hauser H."/>
            <person name="James K."/>
            <person name="Quiles M."/>
            <person name="Buchrieser C."/>
            <person name="Wardroper A."/>
            <person name="Thangavelu M."/>
            <person name="Johnson D."/>
            <person name="Knights A."/>
            <person name="Loulseged H."/>
            <person name="Mungall K."/>
            <person name="Price C."/>
            <person name="Ma J."/>
            <person name="Quail M."/>
            <person name="Hernandez J."/>
            <person name="Rabbinowitsch E."/>
            <person name="Steffen D."/>
            <person name="Sanders M."/>
            <person name="Weinstock G."/>
            <person name="Sharp S."/>
            <person name="Just E."/>
            <person name="Shaulsky G."/>
            <person name="Simmonds M."/>
            <person name="Tivey A."/>
            <person name="White B."/>
            <person name="Walker D."/>
            <person name="Woodward J."/>
            <person name="Winckler T."/>
            <person name="Schleicher M."/>
            <person name="Rosenthal A."/>
            <person name="Rivero F."/>
            <person name="Chisholm R.L."/>
            <person name="Gibbs R."/>
            <person name="Loomis W.F."/>
            <person name="Platzer M."/>
            <person name="Kay R.R."/>
            <person name="Williams J."/>
            <person name="Dear P.H."/>
            <person name="Noegel A.A."/>
            <person name="Barrell B."/>
            <person name="Kuspa A."/>
        </authorList>
    </citation>
    <scope>NUCLEOTIDE SEQUENCE</scope>
    <source>
        <strain evidence="6">AX4</strain>
    </source>
</reference>
<keyword evidence="1" id="KW-0472">Membrane</keyword>
<feature type="domain" description="ComC supersandwich" evidence="2">
    <location>
        <begin position="1089"/>
        <end position="1308"/>
    </location>
</feature>
<dbReference type="EMBL" id="AAFI02000009">
    <property type="protein sequence ID" value="EAL71040.2"/>
    <property type="molecule type" value="Genomic_DNA"/>
</dbReference>
<evidence type="ECO:0000259" key="2">
    <source>
        <dbReference type="Pfam" id="PF22933"/>
    </source>
</evidence>
<dbReference type="RefSeq" id="XP_644342.2">
    <property type="nucleotide sequence ID" value="XM_639250.2"/>
</dbReference>
<keyword evidence="8" id="KW-1185">Reference proteome</keyword>
<proteinExistence type="predicted"/>
<dbReference type="PANTHER" id="PTHR31378:SF29">
    <property type="entry name" value="EGF-LIKE DOMAIN-CONTAINING PROTEIN-RELATED"/>
    <property type="match status" value="1"/>
</dbReference>
<evidence type="ECO:0000313" key="6">
    <source>
        <dbReference type="EMBL" id="EAL70417.2"/>
    </source>
</evidence>
<keyword evidence="1" id="KW-0812">Transmembrane</keyword>
<protein>
    <submittedName>
        <fullName evidence="6">EGF-like domain-containing protein</fullName>
    </submittedName>
</protein>
<dbReference type="HOGENOM" id="CLU_004923_0_0_1"/>
<dbReference type="EMBL" id="AAFI02000011">
    <property type="protein sequence ID" value="EAL70417.2"/>
    <property type="molecule type" value="Genomic_DNA"/>
</dbReference>
<gene>
    <name evidence="7" type="ORF">DDB_G0272805</name>
    <name evidence="6" type="ORF">DDB_G0273967</name>
</gene>
<dbReference type="FunCoup" id="Q556L6">
    <property type="interactions" value="744"/>
</dbReference>
<dbReference type="GlyGen" id="Q556L6">
    <property type="glycosylation" value="1 site"/>
</dbReference>
<evidence type="ECO:0000259" key="5">
    <source>
        <dbReference type="Pfam" id="PF25820"/>
    </source>
</evidence>
<dbReference type="PANTHER" id="PTHR31378">
    <property type="entry name" value="EGF-LIKE DOMAIN-CONTAINING PROTEIN-RELATED-RELATED"/>
    <property type="match status" value="1"/>
</dbReference>
<dbReference type="InterPro" id="IPR054484">
    <property type="entry name" value="ComC_SSD"/>
</dbReference>
<dbReference type="GeneID" id="8619229"/>
<reference evidence="6 8" key="1">
    <citation type="journal article" date="2002" name="Nature">
        <title>Sequence and analysis of chromosome 2 of Dictyostelium discoideum.</title>
        <authorList>
            <consortium name="Dictyostelium Genome Sequencing Consortium"/>
            <person name="Glockner G."/>
            <person name="Eichinger L."/>
            <person name="Szafranski K."/>
            <person name="Pachebat J.A."/>
            <person name="Bankier A.T."/>
            <person name="Dear P.H."/>
            <person name="Lehmann R."/>
            <person name="Baumgart C."/>
            <person name="Parra G."/>
            <person name="Abril J.F."/>
            <person name="Guigo R."/>
            <person name="Kumpf K."/>
            <person name="Tunggal B."/>
            <person name="Cox E."/>
            <person name="Quail M.A."/>
            <person name="Platzer M."/>
            <person name="Rosenthal A."/>
            <person name="Noegel A.A."/>
        </authorList>
    </citation>
    <scope>NUCLEOTIDE SEQUENCE [LARGE SCALE GENOMIC DNA]</scope>
    <source>
        <strain evidence="6 8">AX4</strain>
    </source>
</reference>